<keyword evidence="3" id="KW-1185">Reference proteome</keyword>
<reference evidence="2 3" key="1">
    <citation type="submission" date="2019-10" db="EMBL/GenBank/DDBJ databases">
        <authorList>
            <person name="Palmer J.M."/>
        </authorList>
    </citation>
    <scope>NUCLEOTIDE SEQUENCE [LARGE SCALE GENOMIC DNA]</scope>
    <source>
        <strain evidence="2 3">TWF696</strain>
    </source>
</reference>
<accession>A0AAV9VEQ3</accession>
<feature type="compositionally biased region" description="Basic and acidic residues" evidence="1">
    <location>
        <begin position="53"/>
        <end position="64"/>
    </location>
</feature>
<dbReference type="Proteomes" id="UP001375240">
    <property type="component" value="Unassembled WGS sequence"/>
</dbReference>
<dbReference type="EMBL" id="JAVHNQ010000001">
    <property type="protein sequence ID" value="KAK6359406.1"/>
    <property type="molecule type" value="Genomic_DNA"/>
</dbReference>
<dbReference type="Gene3D" id="2.60.40.640">
    <property type="match status" value="1"/>
</dbReference>
<dbReference type="PANTHER" id="PTHR12507">
    <property type="entry name" value="REDUCED GROWTH PHENOTYPE 1 RGP1, YEAST -RELATED"/>
    <property type="match status" value="1"/>
</dbReference>
<dbReference type="InterPro" id="IPR014848">
    <property type="entry name" value="Rgp1"/>
</dbReference>
<dbReference type="AlphaFoldDB" id="A0AAV9VEQ3"/>
<protein>
    <recommendedName>
        <fullName evidence="4">Rgp1-domain-containing protein</fullName>
    </recommendedName>
</protein>
<feature type="region of interest" description="Disordered" evidence="1">
    <location>
        <begin position="33"/>
        <end position="131"/>
    </location>
</feature>
<feature type="compositionally biased region" description="Basic and acidic residues" evidence="1">
    <location>
        <begin position="281"/>
        <end position="292"/>
    </location>
</feature>
<evidence type="ECO:0000313" key="3">
    <source>
        <dbReference type="Proteomes" id="UP001375240"/>
    </source>
</evidence>
<comment type="caution">
    <text evidence="2">The sequence shown here is derived from an EMBL/GenBank/DDBJ whole genome shotgun (WGS) entry which is preliminary data.</text>
</comment>
<dbReference type="InterPro" id="IPR014752">
    <property type="entry name" value="Arrestin-like_C"/>
</dbReference>
<dbReference type="Pfam" id="PF08737">
    <property type="entry name" value="Rgp1"/>
    <property type="match status" value="1"/>
</dbReference>
<evidence type="ECO:0008006" key="4">
    <source>
        <dbReference type="Google" id="ProtNLM"/>
    </source>
</evidence>
<gene>
    <name evidence="2" type="ORF">TWF696_000566</name>
</gene>
<organism evidence="2 3">
    <name type="scientific">Orbilia brochopaga</name>
    <dbReference type="NCBI Taxonomy" id="3140254"/>
    <lineage>
        <taxon>Eukaryota</taxon>
        <taxon>Fungi</taxon>
        <taxon>Dikarya</taxon>
        <taxon>Ascomycota</taxon>
        <taxon>Pezizomycotina</taxon>
        <taxon>Orbiliomycetes</taxon>
        <taxon>Orbiliales</taxon>
        <taxon>Orbiliaceae</taxon>
        <taxon>Orbilia</taxon>
    </lineage>
</organism>
<feature type="region of interest" description="Disordered" evidence="1">
    <location>
        <begin position="168"/>
        <end position="296"/>
    </location>
</feature>
<evidence type="ECO:0000313" key="2">
    <source>
        <dbReference type="EMBL" id="KAK6359406.1"/>
    </source>
</evidence>
<name>A0AAV9VEQ3_9PEZI</name>
<evidence type="ECO:0000256" key="1">
    <source>
        <dbReference type="SAM" id="MobiDB-lite"/>
    </source>
</evidence>
<sequence length="922" mass="98145">MSSNIRVFVSFGDKAAVFAGEDIECTITFRNIAPAPGSQRSGSRSINGIAENGPEHKGFSERRSKQPPLQLAAAEKSVSARKHRPGSISTSGGARKHRPSLSLSTPGSARKLQLQQQQGTPLGSPATTVRPMTATTQGSTVEATAAAGNGVPGHKHKRSISIVSIGSDAGGDLQVRTPGRRSTPHSRSTSLSYAPKRSPMIGAFNGMPQSATLPSRKTPSIDRNPGPGTHIIEESLTNFSFSAPRRSPTPRHAANGSLNRSFKFPPTPNTSSSSPGVAPKDSPKPGPKDPTKADGTYATDLLLPGVANIELVSPAEESNNSASEFEHVPPSKVINSQILSDDATPRSSIDFYSLPNSTTDTLISDFDAQVNQKLMRHTQGHSRRPSLLSGNSSTRAPEVLMMGYVQVQGSFMLDGSLVQTGSFEEIKRKGIVGGQMGGGVVGIESRKTQNGFLGGLGWSNLSNGFGGGLTNGITNGITSGLGSLITGGNMSSIAEMKNIANSRSIPILSTPQSILFVDLKLAPGESRSYTYTFTLPKQLPPTHRGKAIKVVYNIVIGTQRPGKGVQQPKVVEVPFRVFPHVNGNGSLHTYDLMNPIILLKDEAKIKTLDETTIPLTIGPKSKPVKNKPNKPESSLDEFLQYAEKLLHTESSGGHSPGGHTGILSPSITMSRRNSFLVPEQPTAKEAIDFAVTKLQGKAGTSQIFGITRNGKQVANLSLARPAYKLGEAIIAVIDFSNAQIPCYHVNATLETHESVNQSLALRSPSSVYRVTRKVHAQHSETCLFSKRITFSPTIPQSGTPEFSTTGVSLSWSLRIEFISAHSWSNGSISSLSGDHARRGSTPSQVNEMGEVVQGDYFYYQPQRGSDGVMERTQKDDRGQLFTAVQQIWCDSFDCSIPVKVYANDVGGPGGTGGTGVHGGFVV</sequence>
<feature type="compositionally biased region" description="Polar residues" evidence="1">
    <location>
        <begin position="207"/>
        <end position="218"/>
    </location>
</feature>
<proteinExistence type="predicted"/>